<evidence type="ECO:0000256" key="1">
    <source>
        <dbReference type="SAM" id="SignalP"/>
    </source>
</evidence>
<proteinExistence type="predicted"/>
<dbReference type="Gene3D" id="2.60.40.10">
    <property type="entry name" value="Immunoglobulins"/>
    <property type="match status" value="2"/>
</dbReference>
<feature type="signal peptide" evidence="1">
    <location>
        <begin position="1"/>
        <end position="22"/>
    </location>
</feature>
<feature type="chain" id="PRO_5019351254" description="Surface glycan-binding protein B xyloglucan binding domain-containing protein" evidence="1">
    <location>
        <begin position="23"/>
        <end position="469"/>
    </location>
</feature>
<sequence length="469" mass="51940">MKSLKYTWILCLAFLSVGFISCNDDDEYFDDKYQDVKIVIDQIYLEDYESSVPDRPVTFARLGQLIRVEGSGLYGMKKVYINGYETYFNRAYVTDKSMLIQINSNTPIVDAEPEDRNIILFVKDKTQTPHDFIIRAASPTVTSISNTLPKAKETVTVYGTGLDETTKVTLPGGIEVTDITNSEDGDWYSFTMPSGVTESGHILSEGANGQAQSPSYFNYSSCMILDFDGNGTQGSWSWSETGSMTNADDLVNDPTGSGRGKCLPIVPKRLLTAGVSSGKPRVSECWTAGNDDELDDWTRMTKYIPATTPLTEVALQFDIYVASPWSGTGYIQICLINNFNYAGIGSDDDGANNVVAFYVPWITSGGIVPFSTEGWQTVTIPFSQFNKYATLIADKEATQPTFQTVIDDRNAATYRNFGMGFVNTDFSYLDVKVTSTPFTGPEIYIDNWRVVPCKSVVISDYPEDEETAE</sequence>
<comment type="caution">
    <text evidence="3">The sequence shown here is derived from an EMBL/GenBank/DDBJ whole genome shotgun (WGS) entry which is preliminary data.</text>
</comment>
<dbReference type="EMBL" id="QRZF01000002">
    <property type="protein sequence ID" value="RGV57001.1"/>
    <property type="molecule type" value="Genomic_DNA"/>
</dbReference>
<evidence type="ECO:0000313" key="4">
    <source>
        <dbReference type="Proteomes" id="UP000283850"/>
    </source>
</evidence>
<evidence type="ECO:0000313" key="3">
    <source>
        <dbReference type="EMBL" id="RGV57001.1"/>
    </source>
</evidence>
<dbReference type="InterPro" id="IPR013783">
    <property type="entry name" value="Ig-like_fold"/>
</dbReference>
<reference evidence="3 4" key="1">
    <citation type="submission" date="2018-08" db="EMBL/GenBank/DDBJ databases">
        <title>A genome reference for cultivated species of the human gut microbiota.</title>
        <authorList>
            <person name="Zou Y."/>
            <person name="Xue W."/>
            <person name="Luo G."/>
        </authorList>
    </citation>
    <scope>NUCLEOTIDE SEQUENCE [LARGE SCALE GENOMIC DNA]</scope>
    <source>
        <strain evidence="3 4">AF14-32</strain>
    </source>
</reference>
<dbReference type="AlphaFoldDB" id="A0A412YHW0"/>
<feature type="domain" description="Surface glycan-binding protein B xyloglucan binding" evidence="2">
    <location>
        <begin position="217"/>
        <end position="452"/>
    </location>
</feature>
<dbReference type="GO" id="GO:0030247">
    <property type="term" value="F:polysaccharide binding"/>
    <property type="evidence" value="ECO:0007669"/>
    <property type="project" value="InterPro"/>
</dbReference>
<dbReference type="PROSITE" id="PS51257">
    <property type="entry name" value="PROKAR_LIPOPROTEIN"/>
    <property type="match status" value="1"/>
</dbReference>
<keyword evidence="1" id="KW-0732">Signal</keyword>
<accession>A0A412YHW0</accession>
<dbReference type="Proteomes" id="UP000283850">
    <property type="component" value="Unassembled WGS sequence"/>
</dbReference>
<dbReference type="Pfam" id="PF18329">
    <property type="entry name" value="SGBP_B_XBD"/>
    <property type="match status" value="1"/>
</dbReference>
<protein>
    <recommendedName>
        <fullName evidence="2">Surface glycan-binding protein B xyloglucan binding domain-containing protein</fullName>
    </recommendedName>
</protein>
<gene>
    <name evidence="3" type="ORF">DWW10_02705</name>
</gene>
<name>A0A412YHW0_9BACE</name>
<dbReference type="RefSeq" id="WP_022394406.1">
    <property type="nucleotide sequence ID" value="NZ_QRZF01000002.1"/>
</dbReference>
<dbReference type="InterPro" id="IPR040475">
    <property type="entry name" value="SGBP_B_XBD"/>
</dbReference>
<evidence type="ECO:0000259" key="2">
    <source>
        <dbReference type="Pfam" id="PF18329"/>
    </source>
</evidence>
<organism evidence="3 4">
    <name type="scientific">Bacteroides intestinalis</name>
    <dbReference type="NCBI Taxonomy" id="329854"/>
    <lineage>
        <taxon>Bacteria</taxon>
        <taxon>Pseudomonadati</taxon>
        <taxon>Bacteroidota</taxon>
        <taxon>Bacteroidia</taxon>
        <taxon>Bacteroidales</taxon>
        <taxon>Bacteroidaceae</taxon>
        <taxon>Bacteroides</taxon>
    </lineage>
</organism>